<dbReference type="GO" id="GO:0015079">
    <property type="term" value="F:potassium ion transmembrane transporter activity"/>
    <property type="evidence" value="ECO:0007669"/>
    <property type="project" value="InterPro"/>
</dbReference>
<evidence type="ECO:0000256" key="5">
    <source>
        <dbReference type="ARBA" id="ARBA00023027"/>
    </source>
</evidence>
<dbReference type="PANTHER" id="PTHR43833">
    <property type="entry name" value="POTASSIUM CHANNEL PROTEIN 2-RELATED-RELATED"/>
    <property type="match status" value="1"/>
</dbReference>
<dbReference type="PANTHER" id="PTHR43833:SF5">
    <property type="entry name" value="TRK SYSTEM POTASSIUM UPTAKE PROTEIN TRKA"/>
    <property type="match status" value="1"/>
</dbReference>
<organism evidence="9">
    <name type="scientific">Leptotrichia rugosa</name>
    <dbReference type="NCBI Taxonomy" id="3239302"/>
    <lineage>
        <taxon>Bacteria</taxon>
        <taxon>Fusobacteriati</taxon>
        <taxon>Fusobacteriota</taxon>
        <taxon>Fusobacteriia</taxon>
        <taxon>Fusobacteriales</taxon>
        <taxon>Leptotrichiaceae</taxon>
        <taxon>Leptotrichia</taxon>
    </lineage>
</organism>
<dbReference type="InterPro" id="IPR006037">
    <property type="entry name" value="RCK_C"/>
</dbReference>
<dbReference type="PROSITE" id="PS51202">
    <property type="entry name" value="RCK_C"/>
    <property type="match status" value="2"/>
</dbReference>
<accession>A0AB39VF42</accession>
<evidence type="ECO:0000313" key="9">
    <source>
        <dbReference type="EMBL" id="XDU66337.1"/>
    </source>
</evidence>
<dbReference type="InterPro" id="IPR036291">
    <property type="entry name" value="NAD(P)-bd_dom_sf"/>
</dbReference>
<dbReference type="NCBIfam" id="NF007033">
    <property type="entry name" value="PRK09496.1-5"/>
    <property type="match status" value="1"/>
</dbReference>
<feature type="domain" description="RCK N-terminal" evidence="7">
    <location>
        <begin position="1"/>
        <end position="120"/>
    </location>
</feature>
<protein>
    <recommendedName>
        <fullName evidence="1">Trk system potassium uptake protein TrkA</fullName>
    </recommendedName>
</protein>
<evidence type="ECO:0000256" key="3">
    <source>
        <dbReference type="ARBA" id="ARBA00022538"/>
    </source>
</evidence>
<keyword evidence="4" id="KW-0630">Potassium</keyword>
<keyword evidence="3" id="KW-0633">Potassium transport</keyword>
<dbReference type="PROSITE" id="PS51201">
    <property type="entry name" value="RCK_N"/>
    <property type="match status" value="2"/>
</dbReference>
<name>A0AB39VF42_9FUSO</name>
<dbReference type="NCBIfam" id="NF007039">
    <property type="entry name" value="PRK09496.3-2"/>
    <property type="match status" value="1"/>
</dbReference>
<dbReference type="EMBL" id="CP165644">
    <property type="protein sequence ID" value="XDU66337.1"/>
    <property type="molecule type" value="Genomic_DNA"/>
</dbReference>
<feature type="domain" description="RCK C-terminal" evidence="8">
    <location>
        <begin position="370"/>
        <end position="450"/>
    </location>
</feature>
<evidence type="ECO:0000256" key="2">
    <source>
        <dbReference type="ARBA" id="ARBA00022448"/>
    </source>
</evidence>
<dbReference type="RefSeq" id="WP_369710703.1">
    <property type="nucleotide sequence ID" value="NZ_CP165644.1"/>
</dbReference>
<feature type="domain" description="RCK N-terminal" evidence="7">
    <location>
        <begin position="227"/>
        <end position="355"/>
    </location>
</feature>
<keyword evidence="5" id="KW-0520">NAD</keyword>
<evidence type="ECO:0000259" key="8">
    <source>
        <dbReference type="PROSITE" id="PS51202"/>
    </source>
</evidence>
<dbReference type="InterPro" id="IPR036721">
    <property type="entry name" value="RCK_C_sf"/>
</dbReference>
<evidence type="ECO:0000256" key="1">
    <source>
        <dbReference type="ARBA" id="ARBA00017378"/>
    </source>
</evidence>
<proteinExistence type="predicted"/>
<dbReference type="InterPro" id="IPR050721">
    <property type="entry name" value="Trk_Ktr_HKT_K-transport"/>
</dbReference>
<evidence type="ECO:0000259" key="7">
    <source>
        <dbReference type="PROSITE" id="PS51201"/>
    </source>
</evidence>
<dbReference type="InterPro" id="IPR003148">
    <property type="entry name" value="RCK_N"/>
</dbReference>
<dbReference type="Pfam" id="PF02254">
    <property type="entry name" value="TrkA_N"/>
    <property type="match status" value="2"/>
</dbReference>
<evidence type="ECO:0000256" key="4">
    <source>
        <dbReference type="ARBA" id="ARBA00022958"/>
    </source>
</evidence>
<feature type="domain" description="RCK C-terminal" evidence="8">
    <location>
        <begin position="140"/>
        <end position="223"/>
    </location>
</feature>
<sequence length="450" mass="50508">MKIIIVGAGVVGESLCSELSEVGNDVILVEREEGRLNKLVETNDVTGVIGNGASYETLLEAGTDTADIFIATTPTDELNIMACIIAKKMGAKYTIARVRNPEYGSNLSFVRDDLGISLIVNPEMESAKNIANKLFFPNALSVESFFWQRANMISLKIEENSFLKDMHLKDLEVKQSEKVIICIVEREDEVFIPSGDFKILKDDVIYVMGPTEAVRKFYKKMGYKRYVNSSMIIGGGTISHYLINILLKEKKQVKVIDNDMEKLEHLSQAYPNVCAIYGDETDHEFLIDEGIKKFDSVVILSESDEENMVLSMFARSLTNSKIVTKIDRTLLLPIIEDYGVRSTVIPKKVIADIIIRVVRARINTRGSKMKTLHRLCQNKVELIIFEIKKESHTVGIPLKDLKLKTNVIIASIFRNDNLIFPGGNDTIEIGDYVIIITTTPIDDFEGIVLK</sequence>
<evidence type="ECO:0000256" key="6">
    <source>
        <dbReference type="ARBA" id="ARBA00023065"/>
    </source>
</evidence>
<dbReference type="Gene3D" id="3.30.70.1450">
    <property type="entry name" value="Regulator of K+ conductance, C-terminal domain"/>
    <property type="match status" value="2"/>
</dbReference>
<dbReference type="KEGG" id="lrug:AB8B22_07910"/>
<keyword evidence="6" id="KW-0406">Ion transport</keyword>
<dbReference type="SUPFAM" id="SSF51735">
    <property type="entry name" value="NAD(P)-binding Rossmann-fold domains"/>
    <property type="match status" value="2"/>
</dbReference>
<dbReference type="SUPFAM" id="SSF116726">
    <property type="entry name" value="TrkA C-terminal domain-like"/>
    <property type="match status" value="2"/>
</dbReference>
<dbReference type="AlphaFoldDB" id="A0AB39VF42"/>
<keyword evidence="2" id="KW-0813">Transport</keyword>
<reference evidence="9" key="1">
    <citation type="submission" date="2024-07" db="EMBL/GenBank/DDBJ databases">
        <authorList>
            <person name="Li X.-J."/>
            <person name="Wang X."/>
        </authorList>
    </citation>
    <scope>NUCLEOTIDE SEQUENCE</scope>
    <source>
        <strain evidence="9">HSP-334</strain>
    </source>
</reference>
<dbReference type="Pfam" id="PF02080">
    <property type="entry name" value="TrkA_C"/>
    <property type="match status" value="2"/>
</dbReference>
<dbReference type="PRINTS" id="PR00335">
    <property type="entry name" value="KUPTAKETRKA"/>
</dbReference>
<dbReference type="Gene3D" id="3.40.50.720">
    <property type="entry name" value="NAD(P)-binding Rossmann-like Domain"/>
    <property type="match status" value="2"/>
</dbReference>
<dbReference type="InterPro" id="IPR006036">
    <property type="entry name" value="K_uptake_TrkA"/>
</dbReference>
<gene>
    <name evidence="9" type="primary">trkA</name>
    <name evidence="9" type="ORF">AB8B22_07910</name>
</gene>
<dbReference type="GO" id="GO:0005886">
    <property type="term" value="C:plasma membrane"/>
    <property type="evidence" value="ECO:0007669"/>
    <property type="project" value="InterPro"/>
</dbReference>